<dbReference type="Proteomes" id="UP000015105">
    <property type="component" value="Chromosome 1D"/>
</dbReference>
<reference evidence="1" key="5">
    <citation type="journal article" date="2021" name="G3 (Bethesda)">
        <title>Aegilops tauschii genome assembly Aet v5.0 features greater sequence contiguity and improved annotation.</title>
        <authorList>
            <person name="Wang L."/>
            <person name="Zhu T."/>
            <person name="Rodriguez J.C."/>
            <person name="Deal K.R."/>
            <person name="Dubcovsky J."/>
            <person name="McGuire P.E."/>
            <person name="Lux T."/>
            <person name="Spannagl M."/>
            <person name="Mayer K.F.X."/>
            <person name="Baldrich P."/>
            <person name="Meyers B.C."/>
            <person name="Huo N."/>
            <person name="Gu Y.Q."/>
            <person name="Zhou H."/>
            <person name="Devos K.M."/>
            <person name="Bennetzen J.L."/>
            <person name="Unver T."/>
            <person name="Budak H."/>
            <person name="Gulick P.J."/>
            <person name="Galiba G."/>
            <person name="Kalapos B."/>
            <person name="Nelson D.R."/>
            <person name="Li P."/>
            <person name="You F.M."/>
            <person name="Luo M.C."/>
            <person name="Dvorak J."/>
        </authorList>
    </citation>
    <scope>NUCLEOTIDE SEQUENCE [LARGE SCALE GENOMIC DNA]</scope>
    <source>
        <strain evidence="1">cv. AL8/78</strain>
    </source>
</reference>
<protein>
    <submittedName>
        <fullName evidence="1">Uncharacterized protein</fullName>
    </submittedName>
</protein>
<keyword evidence="2" id="KW-1185">Reference proteome</keyword>
<reference evidence="2" key="2">
    <citation type="journal article" date="2017" name="Nat. Plants">
        <title>The Aegilops tauschii genome reveals multiple impacts of transposons.</title>
        <authorList>
            <person name="Zhao G."/>
            <person name="Zou C."/>
            <person name="Li K."/>
            <person name="Wang K."/>
            <person name="Li T."/>
            <person name="Gao L."/>
            <person name="Zhang X."/>
            <person name="Wang H."/>
            <person name="Yang Z."/>
            <person name="Liu X."/>
            <person name="Jiang W."/>
            <person name="Mao L."/>
            <person name="Kong X."/>
            <person name="Jiao Y."/>
            <person name="Jia J."/>
        </authorList>
    </citation>
    <scope>NUCLEOTIDE SEQUENCE [LARGE SCALE GENOMIC DNA]</scope>
    <source>
        <strain evidence="2">cv. AL8/78</strain>
    </source>
</reference>
<dbReference type="AlphaFoldDB" id="A0A452ZBY3"/>
<accession>A0A452ZBY3</accession>
<reference evidence="1" key="4">
    <citation type="submission" date="2019-03" db="UniProtKB">
        <authorList>
            <consortium name="EnsemblPlants"/>
        </authorList>
    </citation>
    <scope>IDENTIFICATION</scope>
</reference>
<reference evidence="1" key="3">
    <citation type="journal article" date="2017" name="Nature">
        <title>Genome sequence of the progenitor of the wheat D genome Aegilops tauschii.</title>
        <authorList>
            <person name="Luo M.C."/>
            <person name="Gu Y.Q."/>
            <person name="Puiu D."/>
            <person name="Wang H."/>
            <person name="Twardziok S.O."/>
            <person name="Deal K.R."/>
            <person name="Huo N."/>
            <person name="Zhu T."/>
            <person name="Wang L."/>
            <person name="Wang Y."/>
            <person name="McGuire P.E."/>
            <person name="Liu S."/>
            <person name="Long H."/>
            <person name="Ramasamy R.K."/>
            <person name="Rodriguez J.C."/>
            <person name="Van S.L."/>
            <person name="Yuan L."/>
            <person name="Wang Z."/>
            <person name="Xia Z."/>
            <person name="Xiao L."/>
            <person name="Anderson O.D."/>
            <person name="Ouyang S."/>
            <person name="Liang Y."/>
            <person name="Zimin A.V."/>
            <person name="Pertea G."/>
            <person name="Qi P."/>
            <person name="Bennetzen J.L."/>
            <person name="Dai X."/>
            <person name="Dawson M.W."/>
            <person name="Muller H.G."/>
            <person name="Kugler K."/>
            <person name="Rivarola-Duarte L."/>
            <person name="Spannagl M."/>
            <person name="Mayer K.F.X."/>
            <person name="Lu F.H."/>
            <person name="Bevan M.W."/>
            <person name="Leroy P."/>
            <person name="Li P."/>
            <person name="You F.M."/>
            <person name="Sun Q."/>
            <person name="Liu Z."/>
            <person name="Lyons E."/>
            <person name="Wicker T."/>
            <person name="Salzberg S.L."/>
            <person name="Devos K.M."/>
            <person name="Dvorak J."/>
        </authorList>
    </citation>
    <scope>NUCLEOTIDE SEQUENCE [LARGE SCALE GENOMIC DNA]</scope>
    <source>
        <strain evidence="1">cv. AL8/78</strain>
    </source>
</reference>
<sequence length="131" mass="15485">MINHRSLSEKKINHRWVDPAISQTLRARWIKESDFNDLVEETWQQAYASAWRKKNYIKKLNDGDGNSVEGTTPLSQHIHNYFSNLFSLEVQQVDPEIMQEVQTKVTNQMNDFLIHHIRMMMFARPCLVLVI</sequence>
<dbReference type="EnsemblPlants" id="AET1Gv20706100.19">
    <property type="protein sequence ID" value="AET1Gv20706100.19"/>
    <property type="gene ID" value="AET1Gv20706100"/>
</dbReference>
<evidence type="ECO:0000313" key="1">
    <source>
        <dbReference type="EnsemblPlants" id="AET1Gv20706100.19"/>
    </source>
</evidence>
<evidence type="ECO:0000313" key="2">
    <source>
        <dbReference type="Proteomes" id="UP000015105"/>
    </source>
</evidence>
<dbReference type="Gramene" id="AET1Gv20706100.19">
    <property type="protein sequence ID" value="AET1Gv20706100.19"/>
    <property type="gene ID" value="AET1Gv20706100"/>
</dbReference>
<reference evidence="2" key="1">
    <citation type="journal article" date="2014" name="Science">
        <title>Ancient hybridizations among the ancestral genomes of bread wheat.</title>
        <authorList>
            <consortium name="International Wheat Genome Sequencing Consortium,"/>
            <person name="Marcussen T."/>
            <person name="Sandve S.R."/>
            <person name="Heier L."/>
            <person name="Spannagl M."/>
            <person name="Pfeifer M."/>
            <person name="Jakobsen K.S."/>
            <person name="Wulff B.B."/>
            <person name="Steuernagel B."/>
            <person name="Mayer K.F."/>
            <person name="Olsen O.A."/>
        </authorList>
    </citation>
    <scope>NUCLEOTIDE SEQUENCE [LARGE SCALE GENOMIC DNA]</scope>
    <source>
        <strain evidence="2">cv. AL8/78</strain>
    </source>
</reference>
<name>A0A452ZBY3_AEGTS</name>
<organism evidence="1 2">
    <name type="scientific">Aegilops tauschii subsp. strangulata</name>
    <name type="common">Goatgrass</name>
    <dbReference type="NCBI Taxonomy" id="200361"/>
    <lineage>
        <taxon>Eukaryota</taxon>
        <taxon>Viridiplantae</taxon>
        <taxon>Streptophyta</taxon>
        <taxon>Embryophyta</taxon>
        <taxon>Tracheophyta</taxon>
        <taxon>Spermatophyta</taxon>
        <taxon>Magnoliopsida</taxon>
        <taxon>Liliopsida</taxon>
        <taxon>Poales</taxon>
        <taxon>Poaceae</taxon>
        <taxon>BOP clade</taxon>
        <taxon>Pooideae</taxon>
        <taxon>Triticodae</taxon>
        <taxon>Triticeae</taxon>
        <taxon>Triticinae</taxon>
        <taxon>Aegilops</taxon>
    </lineage>
</organism>
<proteinExistence type="predicted"/>